<dbReference type="Proteomes" id="UP000585226">
    <property type="component" value="Unassembled WGS sequence"/>
</dbReference>
<dbReference type="SUPFAM" id="SSF56672">
    <property type="entry name" value="DNA/RNA polymerases"/>
    <property type="match status" value="1"/>
</dbReference>
<dbReference type="EC" id="2.7.7.49" evidence="1"/>
<dbReference type="EMBL" id="JACASD010000120">
    <property type="protein sequence ID" value="NWE92742.1"/>
    <property type="molecule type" value="Genomic_DNA"/>
</dbReference>
<keyword evidence="4" id="KW-0479">Metal-binding</keyword>
<keyword evidence="5" id="KW-0460">Magnesium</keyword>
<dbReference type="InterPro" id="IPR051083">
    <property type="entry name" value="GrpII_Intron_Splice-Mob/Def"/>
</dbReference>
<keyword evidence="6 11" id="KW-0695">RNA-directed DNA polymerase</keyword>
<evidence type="ECO:0000256" key="9">
    <source>
        <dbReference type="ARBA" id="ARBA00048173"/>
    </source>
</evidence>
<dbReference type="Pfam" id="PF00078">
    <property type="entry name" value="RVT_1"/>
    <property type="match status" value="1"/>
</dbReference>
<protein>
    <recommendedName>
        <fullName evidence="1">RNA-directed DNA polymerase</fullName>
        <ecNumber evidence="1">2.7.7.49</ecNumber>
    </recommendedName>
</protein>
<dbReference type="GO" id="GO:0003964">
    <property type="term" value="F:RNA-directed DNA polymerase activity"/>
    <property type="evidence" value="ECO:0007669"/>
    <property type="project" value="UniProtKB-KW"/>
</dbReference>
<dbReference type="InterPro" id="IPR000123">
    <property type="entry name" value="Reverse_transcriptase_msDNA"/>
</dbReference>
<evidence type="ECO:0000256" key="4">
    <source>
        <dbReference type="ARBA" id="ARBA00022723"/>
    </source>
</evidence>
<dbReference type="PANTHER" id="PTHR34047">
    <property type="entry name" value="NUCLEAR INTRON MATURASE 1, MITOCHONDRIAL-RELATED"/>
    <property type="match status" value="1"/>
</dbReference>
<comment type="caution">
    <text evidence="11">The sequence shown here is derived from an EMBL/GenBank/DDBJ whole genome shotgun (WGS) entry which is preliminary data.</text>
</comment>
<dbReference type="PROSITE" id="PS50878">
    <property type="entry name" value="RT_POL"/>
    <property type="match status" value="1"/>
</dbReference>
<evidence type="ECO:0000256" key="2">
    <source>
        <dbReference type="ARBA" id="ARBA00022679"/>
    </source>
</evidence>
<evidence type="ECO:0000259" key="10">
    <source>
        <dbReference type="PROSITE" id="PS50878"/>
    </source>
</evidence>
<dbReference type="PANTHER" id="PTHR34047:SF8">
    <property type="entry name" value="PROTEIN YKFC"/>
    <property type="match status" value="1"/>
</dbReference>
<gene>
    <name evidence="11" type="ORF">HX893_31945</name>
</gene>
<dbReference type="PRINTS" id="PR00866">
    <property type="entry name" value="RNADNAPOLMS"/>
</dbReference>
<evidence type="ECO:0000256" key="6">
    <source>
        <dbReference type="ARBA" id="ARBA00022918"/>
    </source>
</evidence>
<evidence type="ECO:0000256" key="7">
    <source>
        <dbReference type="ARBA" id="ARBA00023118"/>
    </source>
</evidence>
<proteinExistence type="inferred from homology"/>
<dbReference type="RefSeq" id="WP_177114946.1">
    <property type="nucleotide sequence ID" value="NZ_JACASD010000120.1"/>
</dbReference>
<dbReference type="InterPro" id="IPR000477">
    <property type="entry name" value="RT_dom"/>
</dbReference>
<keyword evidence="2" id="KW-0808">Transferase</keyword>
<reference evidence="11 12" key="1">
    <citation type="submission" date="2020-04" db="EMBL/GenBank/DDBJ databases">
        <title>Molecular characterization of pseudomonads from Agaricus bisporus reveal novel blotch 2 pathogens in Western Europe.</title>
        <authorList>
            <person name="Taparia T."/>
            <person name="Krijger M."/>
            <person name="Haynes E."/>
            <person name="Elpinstone J.G."/>
            <person name="Noble R."/>
            <person name="Van Der Wolf J."/>
        </authorList>
    </citation>
    <scope>NUCLEOTIDE SEQUENCE [LARGE SCALE GENOMIC DNA]</scope>
    <source>
        <strain evidence="11 12">P8021</strain>
    </source>
</reference>
<evidence type="ECO:0000256" key="1">
    <source>
        <dbReference type="ARBA" id="ARBA00012493"/>
    </source>
</evidence>
<evidence type="ECO:0000256" key="5">
    <source>
        <dbReference type="ARBA" id="ARBA00022842"/>
    </source>
</evidence>
<dbReference type="InterPro" id="IPR043502">
    <property type="entry name" value="DNA/RNA_pol_sf"/>
</dbReference>
<name>A0A7Y8KKI4_9PSED</name>
<evidence type="ECO:0000313" key="11">
    <source>
        <dbReference type="EMBL" id="NWE92742.1"/>
    </source>
</evidence>
<comment type="similarity">
    <text evidence="8">Belongs to the bacterial reverse transcriptase family.</text>
</comment>
<sequence length="399" mass="46380">MTRNVTARSFKISTRSISNLENLSSTLSIPLKTLQKTLVLPKPDRYRRDELPKSDGGIRIIYNPSQMIRLVQRRINSRILSNNQILAWPPFLFGSIPKSKDALGNEITRDYITCAAQHCGAKSLLKLDVKDFFDNVHADLVYGVFSQLLKFPHLVSASLTNICTFESHLIQGALTSSFLANLCLHDVEAFVVDRLAKKNLTYTRFVDDITISSKTSKYDFSYALSIVEEMLTSKDLPLNRQKTKVYFSSSTPLTVHGLRICFAEPRLPSDEVRRIRASVKNLETIANERSYRMTHAYRHDYNRCMGKVNKLARLKHNQHIPLLDRLRKIPPLPSKKDISRAIQIVSRLERDFFLKKNTYWYYRRFYIAYERLNVLKISYPRMTKLLKIRLKKLKPIYEK</sequence>
<keyword evidence="3" id="KW-0548">Nucleotidyltransferase</keyword>
<evidence type="ECO:0000256" key="8">
    <source>
        <dbReference type="ARBA" id="ARBA00034120"/>
    </source>
</evidence>
<dbReference type="CDD" id="cd03487">
    <property type="entry name" value="RT_Bac_retron_II"/>
    <property type="match status" value="1"/>
</dbReference>
<dbReference type="AlphaFoldDB" id="A0A7Y8KKI4"/>
<keyword evidence="7" id="KW-0051">Antiviral defense</keyword>
<comment type="catalytic activity">
    <reaction evidence="9">
        <text>DNA(n) + a 2'-deoxyribonucleoside 5'-triphosphate = DNA(n+1) + diphosphate</text>
        <dbReference type="Rhea" id="RHEA:22508"/>
        <dbReference type="Rhea" id="RHEA-COMP:17339"/>
        <dbReference type="Rhea" id="RHEA-COMP:17340"/>
        <dbReference type="ChEBI" id="CHEBI:33019"/>
        <dbReference type="ChEBI" id="CHEBI:61560"/>
        <dbReference type="ChEBI" id="CHEBI:173112"/>
        <dbReference type="EC" id="2.7.7.49"/>
    </reaction>
</comment>
<evidence type="ECO:0000256" key="3">
    <source>
        <dbReference type="ARBA" id="ARBA00022695"/>
    </source>
</evidence>
<dbReference type="GO" id="GO:0003723">
    <property type="term" value="F:RNA binding"/>
    <property type="evidence" value="ECO:0007669"/>
    <property type="project" value="InterPro"/>
</dbReference>
<dbReference type="GO" id="GO:0051607">
    <property type="term" value="P:defense response to virus"/>
    <property type="evidence" value="ECO:0007669"/>
    <property type="project" value="UniProtKB-KW"/>
</dbReference>
<accession>A0A7Y8KKI4</accession>
<evidence type="ECO:0000313" key="12">
    <source>
        <dbReference type="Proteomes" id="UP000585226"/>
    </source>
</evidence>
<feature type="domain" description="Reverse transcriptase" evidence="10">
    <location>
        <begin position="32"/>
        <end position="260"/>
    </location>
</feature>
<dbReference type="GO" id="GO:0046872">
    <property type="term" value="F:metal ion binding"/>
    <property type="evidence" value="ECO:0007669"/>
    <property type="project" value="UniProtKB-KW"/>
</dbReference>
<organism evidence="11 12">
    <name type="scientific">Pseudomonas reactans</name>
    <dbReference type="NCBI Taxonomy" id="117680"/>
    <lineage>
        <taxon>Bacteria</taxon>
        <taxon>Pseudomonadati</taxon>
        <taxon>Pseudomonadota</taxon>
        <taxon>Gammaproteobacteria</taxon>
        <taxon>Pseudomonadales</taxon>
        <taxon>Pseudomonadaceae</taxon>
        <taxon>Pseudomonas</taxon>
    </lineage>
</organism>